<keyword evidence="2" id="KW-1185">Reference proteome</keyword>
<organism evidence="1 2">
    <name type="scientific">Rousettus aegyptiacus</name>
    <name type="common">Egyptian fruit bat</name>
    <name type="synonym">Pteropus aegyptiacus</name>
    <dbReference type="NCBI Taxonomy" id="9407"/>
    <lineage>
        <taxon>Eukaryota</taxon>
        <taxon>Metazoa</taxon>
        <taxon>Chordata</taxon>
        <taxon>Craniata</taxon>
        <taxon>Vertebrata</taxon>
        <taxon>Euteleostomi</taxon>
        <taxon>Mammalia</taxon>
        <taxon>Eutheria</taxon>
        <taxon>Laurasiatheria</taxon>
        <taxon>Chiroptera</taxon>
        <taxon>Yinpterochiroptera</taxon>
        <taxon>Pteropodoidea</taxon>
        <taxon>Pteropodidae</taxon>
        <taxon>Rousettinae</taxon>
        <taxon>Rousettus</taxon>
    </lineage>
</organism>
<accession>A0A7J8ILW6</accession>
<evidence type="ECO:0000313" key="2">
    <source>
        <dbReference type="Proteomes" id="UP000593571"/>
    </source>
</evidence>
<protein>
    <submittedName>
        <fullName evidence="1">Uncharacterized protein</fullName>
    </submittedName>
</protein>
<name>A0A7J8ILW6_ROUAE</name>
<gene>
    <name evidence="1" type="ORF">HJG63_010727</name>
</gene>
<evidence type="ECO:0000313" key="1">
    <source>
        <dbReference type="EMBL" id="KAF6485574.1"/>
    </source>
</evidence>
<sequence length="120" mass="13424">MPPFYGVSAISQVGGKVGKCTQRAWITNEDTSLTGVGQWGDNIQATLQKPRKLTCCVNWIEKFSDSIIDSYFLCSSNVHSRILVFYIYIILKTIQDGQLFNFLKKAGKASPKRSGWKNVA</sequence>
<dbReference type="EMBL" id="JACASE010000003">
    <property type="protein sequence ID" value="KAF6485574.1"/>
    <property type="molecule type" value="Genomic_DNA"/>
</dbReference>
<dbReference type="Proteomes" id="UP000593571">
    <property type="component" value="Unassembled WGS sequence"/>
</dbReference>
<comment type="caution">
    <text evidence="1">The sequence shown here is derived from an EMBL/GenBank/DDBJ whole genome shotgun (WGS) entry which is preliminary data.</text>
</comment>
<dbReference type="AlphaFoldDB" id="A0A7J8ILW6"/>
<proteinExistence type="predicted"/>
<reference evidence="1 2" key="1">
    <citation type="journal article" date="2020" name="Nature">
        <title>Six reference-quality genomes reveal evolution of bat adaptations.</title>
        <authorList>
            <person name="Jebb D."/>
            <person name="Huang Z."/>
            <person name="Pippel M."/>
            <person name="Hughes G.M."/>
            <person name="Lavrichenko K."/>
            <person name="Devanna P."/>
            <person name="Winkler S."/>
            <person name="Jermiin L.S."/>
            <person name="Skirmuntt E.C."/>
            <person name="Katzourakis A."/>
            <person name="Burkitt-Gray L."/>
            <person name="Ray D.A."/>
            <person name="Sullivan K.A.M."/>
            <person name="Roscito J.G."/>
            <person name="Kirilenko B.M."/>
            <person name="Davalos L.M."/>
            <person name="Corthals A.P."/>
            <person name="Power M.L."/>
            <person name="Jones G."/>
            <person name="Ransome R.D."/>
            <person name="Dechmann D.K.N."/>
            <person name="Locatelli A.G."/>
            <person name="Puechmaille S.J."/>
            <person name="Fedrigo O."/>
            <person name="Jarvis E.D."/>
            <person name="Hiller M."/>
            <person name="Vernes S.C."/>
            <person name="Myers E.W."/>
            <person name="Teeling E.C."/>
        </authorList>
    </citation>
    <scope>NUCLEOTIDE SEQUENCE [LARGE SCALE GENOMIC DNA]</scope>
    <source>
        <strain evidence="1">MRouAeg1</strain>
        <tissue evidence="1">Muscle</tissue>
    </source>
</reference>